<accession>A0A2U0I405</accession>
<dbReference type="EMBL" id="QEHR01000003">
    <property type="protein sequence ID" value="PVW15804.1"/>
    <property type="molecule type" value="Genomic_DNA"/>
</dbReference>
<protein>
    <submittedName>
        <fullName evidence="2">Esterase</fullName>
    </submittedName>
</protein>
<organism evidence="2 3">
    <name type="scientific">Marixanthomonas spongiae</name>
    <dbReference type="NCBI Taxonomy" id="2174845"/>
    <lineage>
        <taxon>Bacteria</taxon>
        <taxon>Pseudomonadati</taxon>
        <taxon>Bacteroidota</taxon>
        <taxon>Flavobacteriia</taxon>
        <taxon>Flavobacteriales</taxon>
        <taxon>Flavobacteriaceae</taxon>
        <taxon>Marixanthomonas</taxon>
    </lineage>
</organism>
<dbReference type="InterPro" id="IPR029058">
    <property type="entry name" value="AB_hydrolase_fold"/>
</dbReference>
<dbReference type="GO" id="GO:0016787">
    <property type="term" value="F:hydrolase activity"/>
    <property type="evidence" value="ECO:0007669"/>
    <property type="project" value="InterPro"/>
</dbReference>
<comment type="caution">
    <text evidence="2">The sequence shown here is derived from an EMBL/GenBank/DDBJ whole genome shotgun (WGS) entry which is preliminary data.</text>
</comment>
<dbReference type="Pfam" id="PF02230">
    <property type="entry name" value="Abhydrolase_2"/>
    <property type="match status" value="1"/>
</dbReference>
<dbReference type="AlphaFoldDB" id="A0A2U0I405"/>
<dbReference type="Proteomes" id="UP000245962">
    <property type="component" value="Unassembled WGS sequence"/>
</dbReference>
<dbReference type="OrthoDB" id="595091at2"/>
<sequence>MANEKTVSYTSTNTYTTVNTLTPKTKNIWIAFHGLGYLSRYFARYFRHLNPEENYIIVPQAPSKYYQGNDFKHVGASWLTKENTKQETKNVLAYIDAVWEAEKPTVMTNFIVLGYSQGVSIATRWLASRNIICDHLVLHSGGIPKELKPKDFSFLKPETKVTYLYGNKDPYITEARKTEEQLKGDALFGNRLQVTVFEGIHEMNTAFLQQLAIS</sequence>
<name>A0A2U0I405_9FLAO</name>
<dbReference type="Gene3D" id="3.40.50.1820">
    <property type="entry name" value="alpha/beta hydrolase"/>
    <property type="match status" value="1"/>
</dbReference>
<evidence type="ECO:0000259" key="1">
    <source>
        <dbReference type="Pfam" id="PF02230"/>
    </source>
</evidence>
<dbReference type="InterPro" id="IPR003140">
    <property type="entry name" value="PLipase/COase/thioEstase"/>
</dbReference>
<keyword evidence="3" id="KW-1185">Reference proteome</keyword>
<reference evidence="2 3" key="1">
    <citation type="submission" date="2018-04" db="EMBL/GenBank/DDBJ databases">
        <title>Marixanthomonas spongiae HN-E44 sp. nov., isolated from a marine sponge.</title>
        <authorList>
            <person name="Luo L."/>
            <person name="Zhuang L."/>
        </authorList>
    </citation>
    <scope>NUCLEOTIDE SEQUENCE [LARGE SCALE GENOMIC DNA]</scope>
    <source>
        <strain evidence="2 3">HN-E44</strain>
    </source>
</reference>
<dbReference type="SUPFAM" id="SSF53474">
    <property type="entry name" value="alpha/beta-Hydrolases"/>
    <property type="match status" value="1"/>
</dbReference>
<evidence type="ECO:0000313" key="2">
    <source>
        <dbReference type="EMBL" id="PVW15804.1"/>
    </source>
</evidence>
<gene>
    <name evidence="2" type="ORF">DDV96_05930</name>
</gene>
<feature type="domain" description="Phospholipase/carboxylesterase/thioesterase" evidence="1">
    <location>
        <begin position="18"/>
        <end position="211"/>
    </location>
</feature>
<dbReference type="RefSeq" id="WP_116693827.1">
    <property type="nucleotide sequence ID" value="NZ_QEHR01000003.1"/>
</dbReference>
<evidence type="ECO:0000313" key="3">
    <source>
        <dbReference type="Proteomes" id="UP000245962"/>
    </source>
</evidence>
<proteinExistence type="predicted"/>